<accession>A0ACA9SGP2</accession>
<comment type="caution">
    <text evidence="1">The sequence shown here is derived from an EMBL/GenBank/DDBJ whole genome shotgun (WGS) entry which is preliminary data.</text>
</comment>
<reference evidence="1" key="1">
    <citation type="submission" date="2021-06" db="EMBL/GenBank/DDBJ databases">
        <authorList>
            <person name="Kallberg Y."/>
            <person name="Tangrot J."/>
            <person name="Rosling A."/>
        </authorList>
    </citation>
    <scope>NUCLEOTIDE SEQUENCE</scope>
    <source>
        <strain evidence="1">MA461A</strain>
    </source>
</reference>
<proteinExistence type="predicted"/>
<sequence>DSLSVPHIISTNDLRKLKKEEALLQEISLEKNYTNENLFSDREKKLRFEDLSSNNNSLETNPKDSTK</sequence>
<keyword evidence="2" id="KW-1185">Reference proteome</keyword>
<protein>
    <submittedName>
        <fullName evidence="1">14364_t:CDS:1</fullName>
    </submittedName>
</protein>
<evidence type="ECO:0000313" key="2">
    <source>
        <dbReference type="Proteomes" id="UP000789920"/>
    </source>
</evidence>
<evidence type="ECO:0000313" key="1">
    <source>
        <dbReference type="EMBL" id="CAG8838140.1"/>
    </source>
</evidence>
<dbReference type="EMBL" id="CAJVQC010119681">
    <property type="protein sequence ID" value="CAG8838140.1"/>
    <property type="molecule type" value="Genomic_DNA"/>
</dbReference>
<feature type="non-terminal residue" evidence="1">
    <location>
        <position position="1"/>
    </location>
</feature>
<dbReference type="Proteomes" id="UP000789920">
    <property type="component" value="Unassembled WGS sequence"/>
</dbReference>
<organism evidence="1 2">
    <name type="scientific">Racocetra persica</name>
    <dbReference type="NCBI Taxonomy" id="160502"/>
    <lineage>
        <taxon>Eukaryota</taxon>
        <taxon>Fungi</taxon>
        <taxon>Fungi incertae sedis</taxon>
        <taxon>Mucoromycota</taxon>
        <taxon>Glomeromycotina</taxon>
        <taxon>Glomeromycetes</taxon>
        <taxon>Diversisporales</taxon>
        <taxon>Gigasporaceae</taxon>
        <taxon>Racocetra</taxon>
    </lineage>
</organism>
<feature type="non-terminal residue" evidence="1">
    <location>
        <position position="67"/>
    </location>
</feature>
<name>A0ACA9SGP2_9GLOM</name>
<gene>
    <name evidence="1" type="ORF">RPERSI_LOCUS30561</name>
</gene>